<comment type="function">
    <text evidence="12">May function as a chaperone that inhibits aggregation of misfolded proteins. Negatively regulates the unfolded protein response (UPR) through binding to UPR sensors such as ERN1, which in turn inactivates ERN1 signaling. May also regulate the UPR via the EIF2AK3 UPR sensor. Plays a role in platelet aggregation and activation by agonists such as convulxin, collagen and thrombin.</text>
</comment>
<dbReference type="FunFam" id="3.40.30.10:FF:000050">
    <property type="entry name" value="protein disulfide-isomerase A6 isoform X1"/>
    <property type="match status" value="1"/>
</dbReference>
<evidence type="ECO:0000313" key="18">
    <source>
        <dbReference type="Proteomes" id="UP000518266"/>
    </source>
</evidence>
<sequence length="685" mass="74741">MKYSEASAVLSKLVSMLGVWTPTPPLGSFSKGIAEKRKTPTPMYMRRSPSSLKLLFRADVRVWSPEECRASLKMRAMRIMRKACTACCTLASSITPVPKEVRMRTTKKGMIAMKSMMFMKARTNFILFGAEIRRKMYSIVNQPMHNVSMTSRVGFSVRLPSESSTCRSGMVPTHITTDETRTKMKETMVIMCAGSEDSGFSISLQRHIWKRCQPAADGSPSLSTRIVLTFSAISATYRFPLNYTAFADWLRRSVAACGPISVGHGVLGCSLVLSAQAFYSASDDVVELNPSNFNKEVLQSDSLWLIEFYAPWCGHCQSLTADWKKAATTLKGIVKVGAVDADQHKSLGSQFGVKGFPTIKVFGANKNKPEDYQGGRTSQAIVDGAMKSLNSLVKDRLSGKSGGSGYKQSGGGAGSKQDVVELTDDNFDKMVLQGEEVWLVEFFAPWCGHCKNLEPEWTAAASAVMEQTKGKVRLGAMDATVHQAVSGRYGIRGFPTIKIFRKGEEPEDYQGGRTRGDIIARALDLFSDHAPPPELLEILSEDTLKKTCEDSQLCVIGVLPHILDTGAAGRNGYLELAVDGGGTQMELEAALGIGGFGYPAMAAINSRKMKFALLRGSFSETGIHEFLRELSVGRGSTATLGNGSMPKVHTVAPWDGKDGQLPEEDDYDLSDVDLDDDDFLSKIEL</sequence>
<dbReference type="SUPFAM" id="SSF52833">
    <property type="entry name" value="Thioredoxin-like"/>
    <property type="match status" value="2"/>
</dbReference>
<keyword evidence="8" id="KW-1015">Disulfide bond</keyword>
<keyword evidence="18" id="KW-1185">Reference proteome</keyword>
<accession>A0A7J5YKJ5</accession>
<evidence type="ECO:0000256" key="7">
    <source>
        <dbReference type="ARBA" id="ARBA00022824"/>
    </source>
</evidence>
<evidence type="ECO:0000313" key="17">
    <source>
        <dbReference type="EMBL" id="KAF3849975.1"/>
    </source>
</evidence>
<dbReference type="OrthoDB" id="10264505at2759"/>
<dbReference type="PRINTS" id="PR00421">
    <property type="entry name" value="THIOREDOXIN"/>
</dbReference>
<dbReference type="GO" id="GO:0015035">
    <property type="term" value="F:protein-disulfide reductase activity"/>
    <property type="evidence" value="ECO:0007669"/>
    <property type="project" value="TreeGrafter"/>
</dbReference>
<evidence type="ECO:0000256" key="5">
    <source>
        <dbReference type="ARBA" id="ARBA00022729"/>
    </source>
</evidence>
<protein>
    <recommendedName>
        <fullName evidence="11">Protein disulfide-isomerase A6</fullName>
        <ecNumber evidence="4">5.3.4.1</ecNumber>
    </recommendedName>
</protein>
<keyword evidence="5" id="KW-0732">Signal</keyword>
<evidence type="ECO:0000256" key="9">
    <source>
        <dbReference type="ARBA" id="ARBA00023235"/>
    </source>
</evidence>
<dbReference type="EMBL" id="JAAKFY010000011">
    <property type="protein sequence ID" value="KAF3849975.1"/>
    <property type="molecule type" value="Genomic_DNA"/>
</dbReference>
<dbReference type="PROSITE" id="PS00194">
    <property type="entry name" value="THIOREDOXIN_1"/>
    <property type="match status" value="2"/>
</dbReference>
<dbReference type="Proteomes" id="UP000518266">
    <property type="component" value="Unassembled WGS sequence"/>
</dbReference>
<dbReference type="Pfam" id="PF00085">
    <property type="entry name" value="Thioredoxin"/>
    <property type="match status" value="2"/>
</dbReference>
<dbReference type="InterPro" id="IPR005788">
    <property type="entry name" value="PDI_thioredoxin-like_dom"/>
</dbReference>
<evidence type="ECO:0000259" key="16">
    <source>
        <dbReference type="PROSITE" id="PS51352"/>
    </source>
</evidence>
<dbReference type="InterPro" id="IPR018247">
    <property type="entry name" value="EF_Hand_1_Ca_BS"/>
</dbReference>
<feature type="domain" description="Thioredoxin" evidence="16">
    <location>
        <begin position="411"/>
        <end position="528"/>
    </location>
</feature>
<dbReference type="NCBIfam" id="TIGR01126">
    <property type="entry name" value="pdi_dom"/>
    <property type="match status" value="1"/>
</dbReference>
<dbReference type="CDD" id="cd03001">
    <property type="entry name" value="PDI_a_P5"/>
    <property type="match status" value="2"/>
</dbReference>
<dbReference type="FunFam" id="3.40.30.10:FF:000032">
    <property type="entry name" value="Protein disulfide-isomerase A6 homolog"/>
    <property type="match status" value="1"/>
</dbReference>
<evidence type="ECO:0000256" key="15">
    <source>
        <dbReference type="SAM" id="MobiDB-lite"/>
    </source>
</evidence>
<feature type="region of interest" description="Disordered" evidence="15">
    <location>
        <begin position="638"/>
        <end position="672"/>
    </location>
</feature>
<dbReference type="PROSITE" id="PS51352">
    <property type="entry name" value="THIOREDOXIN_2"/>
    <property type="match status" value="2"/>
</dbReference>
<dbReference type="InterPro" id="IPR013766">
    <property type="entry name" value="Thioredoxin_domain"/>
</dbReference>
<gene>
    <name evidence="17" type="ORF">F7725_019694</name>
</gene>
<keyword evidence="7" id="KW-0256">Endoplasmic reticulum</keyword>
<dbReference type="GO" id="GO:0005788">
    <property type="term" value="C:endoplasmic reticulum lumen"/>
    <property type="evidence" value="ECO:0007669"/>
    <property type="project" value="UniProtKB-SubCell"/>
</dbReference>
<comment type="subunit">
    <text evidence="13">Part of a large chaperone multiprotein complex comprising DNAJB11, HSP90B1, HSPA5, HYOU, PDIA2, PDIA4, PDIA6, PPIB, SDF2L1, UGGT1 and very small amounts of ERP29, but not, or at very low levels, CALR nor CANX. Interacts with MICA on the surface of tumor cells, leading to MICA disulfide bond reduction which is required for its release from tumor cells. Interacts with ITGB3 following platelet stimulation. Interacts with ERN1; the interaction is direct. Interacts with EIF2AK3.</text>
</comment>
<keyword evidence="9" id="KW-0413">Isomerase</keyword>
<evidence type="ECO:0000256" key="14">
    <source>
        <dbReference type="RuleBase" id="RU004208"/>
    </source>
</evidence>
<evidence type="ECO:0000256" key="1">
    <source>
        <dbReference type="ARBA" id="ARBA00001182"/>
    </source>
</evidence>
<evidence type="ECO:0000256" key="11">
    <source>
        <dbReference type="ARBA" id="ARBA00024139"/>
    </source>
</evidence>
<dbReference type="PANTHER" id="PTHR45815:SF3">
    <property type="entry name" value="PROTEIN DISULFIDE-ISOMERASE A6"/>
    <property type="match status" value="1"/>
</dbReference>
<organism evidence="17 18">
    <name type="scientific">Dissostichus mawsoni</name>
    <name type="common">Antarctic cod</name>
    <dbReference type="NCBI Taxonomy" id="36200"/>
    <lineage>
        <taxon>Eukaryota</taxon>
        <taxon>Metazoa</taxon>
        <taxon>Chordata</taxon>
        <taxon>Craniata</taxon>
        <taxon>Vertebrata</taxon>
        <taxon>Euteleostomi</taxon>
        <taxon>Actinopterygii</taxon>
        <taxon>Neopterygii</taxon>
        <taxon>Teleostei</taxon>
        <taxon>Neoteleostei</taxon>
        <taxon>Acanthomorphata</taxon>
        <taxon>Eupercaria</taxon>
        <taxon>Perciformes</taxon>
        <taxon>Notothenioidei</taxon>
        <taxon>Nototheniidae</taxon>
        <taxon>Dissostichus</taxon>
    </lineage>
</organism>
<dbReference type="InterPro" id="IPR017937">
    <property type="entry name" value="Thioredoxin_CS"/>
</dbReference>
<evidence type="ECO:0000256" key="8">
    <source>
        <dbReference type="ARBA" id="ARBA00023157"/>
    </source>
</evidence>
<evidence type="ECO:0000256" key="10">
    <source>
        <dbReference type="ARBA" id="ARBA00023284"/>
    </source>
</evidence>
<proteinExistence type="inferred from homology"/>
<name>A0A7J5YKJ5_DISMA</name>
<evidence type="ECO:0000256" key="13">
    <source>
        <dbReference type="ARBA" id="ARBA00047074"/>
    </source>
</evidence>
<dbReference type="GO" id="GO:0003756">
    <property type="term" value="F:protein disulfide isomerase activity"/>
    <property type="evidence" value="ECO:0007669"/>
    <property type="project" value="UniProtKB-EC"/>
</dbReference>
<dbReference type="Gene3D" id="3.40.30.10">
    <property type="entry name" value="Glutaredoxin"/>
    <property type="match status" value="2"/>
</dbReference>
<keyword evidence="6" id="KW-0677">Repeat</keyword>
<dbReference type="GO" id="GO:0034976">
    <property type="term" value="P:response to endoplasmic reticulum stress"/>
    <property type="evidence" value="ECO:0007669"/>
    <property type="project" value="TreeGrafter"/>
</dbReference>
<dbReference type="PROSITE" id="PS00018">
    <property type="entry name" value="EF_HAND_1"/>
    <property type="match status" value="1"/>
</dbReference>
<evidence type="ECO:0000256" key="3">
    <source>
        <dbReference type="ARBA" id="ARBA00006347"/>
    </source>
</evidence>
<comment type="subcellular location">
    <subcellularLocation>
        <location evidence="2">Endoplasmic reticulum lumen</location>
    </subcellularLocation>
</comment>
<evidence type="ECO:0000256" key="4">
    <source>
        <dbReference type="ARBA" id="ARBA00012723"/>
    </source>
</evidence>
<comment type="similarity">
    <text evidence="3 14">Belongs to the protein disulfide isomerase family.</text>
</comment>
<evidence type="ECO:0000256" key="2">
    <source>
        <dbReference type="ARBA" id="ARBA00004319"/>
    </source>
</evidence>
<dbReference type="AlphaFoldDB" id="A0A7J5YKJ5"/>
<comment type="caution">
    <text evidence="17">The sequence shown here is derived from an EMBL/GenBank/DDBJ whole genome shotgun (WGS) entry which is preliminary data.</text>
</comment>
<reference evidence="17 18" key="1">
    <citation type="submission" date="2020-03" db="EMBL/GenBank/DDBJ databases">
        <title>Dissostichus mawsoni Genome sequencing and assembly.</title>
        <authorList>
            <person name="Park H."/>
        </authorList>
    </citation>
    <scope>NUCLEOTIDE SEQUENCE [LARGE SCALE GENOMIC DNA]</scope>
    <source>
        <strain evidence="17">DM0001</strain>
        <tissue evidence="17">Muscle</tissue>
    </source>
</reference>
<dbReference type="PANTHER" id="PTHR45815">
    <property type="entry name" value="PROTEIN DISULFIDE-ISOMERASE A6"/>
    <property type="match status" value="1"/>
</dbReference>
<dbReference type="EC" id="5.3.4.1" evidence="4"/>
<keyword evidence="10" id="KW-0676">Redox-active center</keyword>
<evidence type="ECO:0000256" key="6">
    <source>
        <dbReference type="ARBA" id="ARBA00022737"/>
    </source>
</evidence>
<feature type="domain" description="Thioredoxin" evidence="16">
    <location>
        <begin position="269"/>
        <end position="391"/>
    </location>
</feature>
<evidence type="ECO:0000256" key="12">
    <source>
        <dbReference type="ARBA" id="ARBA00045396"/>
    </source>
</evidence>
<feature type="compositionally biased region" description="Acidic residues" evidence="15">
    <location>
        <begin position="661"/>
        <end position="672"/>
    </location>
</feature>
<comment type="catalytic activity">
    <reaction evidence="1">
        <text>Catalyzes the rearrangement of -S-S- bonds in proteins.</text>
        <dbReference type="EC" id="5.3.4.1"/>
    </reaction>
</comment>
<feature type="compositionally biased region" description="Gly residues" evidence="15">
    <location>
        <begin position="400"/>
        <end position="414"/>
    </location>
</feature>
<feature type="region of interest" description="Disordered" evidence="15">
    <location>
        <begin position="397"/>
        <end position="418"/>
    </location>
</feature>
<dbReference type="InterPro" id="IPR036249">
    <property type="entry name" value="Thioredoxin-like_sf"/>
</dbReference>